<dbReference type="EMBL" id="LGRX02006220">
    <property type="protein sequence ID" value="KAK3277188.1"/>
    <property type="molecule type" value="Genomic_DNA"/>
</dbReference>
<evidence type="ECO:0000256" key="7">
    <source>
        <dbReference type="ARBA" id="ARBA00070760"/>
    </source>
</evidence>
<name>A0AAE0L9N8_9CHLO</name>
<dbReference type="CDD" id="cd04886">
    <property type="entry name" value="ACT_ThrD-II-like"/>
    <property type="match status" value="1"/>
</dbReference>
<comment type="caution">
    <text evidence="11">The sequence shown here is derived from an EMBL/GenBank/DDBJ whole genome shotgun (WGS) entry which is preliminary data.</text>
</comment>
<dbReference type="InterPro" id="IPR002912">
    <property type="entry name" value="ACT_dom"/>
</dbReference>
<feature type="compositionally biased region" description="Basic and acidic residues" evidence="9">
    <location>
        <begin position="19"/>
        <end position="42"/>
    </location>
</feature>
<evidence type="ECO:0000256" key="6">
    <source>
        <dbReference type="ARBA" id="ARBA00066592"/>
    </source>
</evidence>
<dbReference type="EC" id="4.3.1.18" evidence="5"/>
<accession>A0AAE0L9N8</accession>
<reference evidence="11 12" key="1">
    <citation type="journal article" date="2015" name="Genome Biol. Evol.">
        <title>Comparative Genomics of a Bacterivorous Green Alga Reveals Evolutionary Causalities and Consequences of Phago-Mixotrophic Mode of Nutrition.</title>
        <authorList>
            <person name="Burns J.A."/>
            <person name="Paasch A."/>
            <person name="Narechania A."/>
            <person name="Kim E."/>
        </authorList>
    </citation>
    <scope>NUCLEOTIDE SEQUENCE [LARGE SCALE GENOMIC DNA]</scope>
    <source>
        <strain evidence="11 12">PLY_AMNH</strain>
    </source>
</reference>
<dbReference type="InterPro" id="IPR036052">
    <property type="entry name" value="TrpB-like_PALP_sf"/>
</dbReference>
<dbReference type="Pfam" id="PF00291">
    <property type="entry name" value="PALP"/>
    <property type="match status" value="1"/>
</dbReference>
<dbReference type="PANTHER" id="PTHR48078">
    <property type="entry name" value="THREONINE DEHYDRATASE, MITOCHONDRIAL-RELATED"/>
    <property type="match status" value="1"/>
</dbReference>
<keyword evidence="12" id="KW-1185">Reference proteome</keyword>
<dbReference type="AlphaFoldDB" id="A0AAE0L9N8"/>
<dbReference type="SUPFAM" id="SSF53686">
    <property type="entry name" value="Tryptophan synthase beta subunit-like PLP-dependent enzymes"/>
    <property type="match status" value="1"/>
</dbReference>
<evidence type="ECO:0000256" key="8">
    <source>
        <dbReference type="ARBA" id="ARBA00081761"/>
    </source>
</evidence>
<dbReference type="GO" id="GO:0006565">
    <property type="term" value="P:L-serine catabolic process"/>
    <property type="evidence" value="ECO:0007669"/>
    <property type="project" value="TreeGrafter"/>
</dbReference>
<comment type="similarity">
    <text evidence="2">Belongs to the serine/threonine dehydratase family.</text>
</comment>
<organism evidence="11 12">
    <name type="scientific">Cymbomonas tetramitiformis</name>
    <dbReference type="NCBI Taxonomy" id="36881"/>
    <lineage>
        <taxon>Eukaryota</taxon>
        <taxon>Viridiplantae</taxon>
        <taxon>Chlorophyta</taxon>
        <taxon>Pyramimonadophyceae</taxon>
        <taxon>Pyramimonadales</taxon>
        <taxon>Pyramimonadaceae</taxon>
        <taxon>Cymbomonas</taxon>
    </lineage>
</organism>
<evidence type="ECO:0000313" key="11">
    <source>
        <dbReference type="EMBL" id="KAK3277188.1"/>
    </source>
</evidence>
<feature type="compositionally biased region" description="Polar residues" evidence="9">
    <location>
        <begin position="58"/>
        <end position="73"/>
    </location>
</feature>
<dbReference type="Gene3D" id="3.40.50.1100">
    <property type="match status" value="2"/>
</dbReference>
<dbReference type="InterPro" id="IPR001926">
    <property type="entry name" value="TrpB-like_PALP"/>
</dbReference>
<comment type="cofactor">
    <cofactor evidence="1">
        <name>pyridoxal 5'-phosphate</name>
        <dbReference type="ChEBI" id="CHEBI:597326"/>
    </cofactor>
</comment>
<dbReference type="InterPro" id="IPR044561">
    <property type="entry name" value="ACT_ThrD-II-like"/>
</dbReference>
<evidence type="ECO:0000256" key="5">
    <source>
        <dbReference type="ARBA" id="ARBA00066349"/>
    </source>
</evidence>
<feature type="region of interest" description="Disordered" evidence="9">
    <location>
        <begin position="1"/>
        <end position="95"/>
    </location>
</feature>
<dbReference type="NCBIfam" id="TIGR01127">
    <property type="entry name" value="ilvA_1Cterm"/>
    <property type="match status" value="1"/>
</dbReference>
<evidence type="ECO:0000256" key="4">
    <source>
        <dbReference type="ARBA" id="ARBA00023239"/>
    </source>
</evidence>
<evidence type="ECO:0000313" key="12">
    <source>
        <dbReference type="Proteomes" id="UP001190700"/>
    </source>
</evidence>
<dbReference type="EC" id="5.1.1.18" evidence="6"/>
<keyword evidence="3" id="KW-0663">Pyridoxal phosphate</keyword>
<dbReference type="GO" id="GO:0004794">
    <property type="term" value="F:threonine deaminase activity"/>
    <property type="evidence" value="ECO:0007669"/>
    <property type="project" value="InterPro"/>
</dbReference>
<dbReference type="GO" id="GO:0070178">
    <property type="term" value="P:D-serine metabolic process"/>
    <property type="evidence" value="ECO:0007669"/>
    <property type="project" value="UniProtKB-ARBA"/>
</dbReference>
<dbReference type="PROSITE" id="PS51671">
    <property type="entry name" value="ACT"/>
    <property type="match status" value="1"/>
</dbReference>
<proteinExistence type="inferred from homology"/>
<evidence type="ECO:0000256" key="3">
    <source>
        <dbReference type="ARBA" id="ARBA00022898"/>
    </source>
</evidence>
<keyword evidence="4" id="KW-0456">Lyase</keyword>
<dbReference type="Proteomes" id="UP001190700">
    <property type="component" value="Unassembled WGS sequence"/>
</dbReference>
<protein>
    <recommendedName>
        <fullName evidence="7">Serine racemase</fullName>
        <ecNumber evidence="5">4.3.1.18</ecNumber>
        <ecNumber evidence="6">5.1.1.18</ecNumber>
    </recommendedName>
    <alternativeName>
        <fullName evidence="8">D-serine dehydratase</fullName>
    </alternativeName>
</protein>
<dbReference type="InterPro" id="IPR050147">
    <property type="entry name" value="Ser/Thr_Dehydratase"/>
</dbReference>
<feature type="domain" description="ACT" evidence="10">
    <location>
        <begin position="428"/>
        <end position="506"/>
    </location>
</feature>
<dbReference type="InterPro" id="IPR005789">
    <property type="entry name" value="Thr_deHydtase_catblc"/>
</dbReference>
<dbReference type="FunFam" id="3.40.50.1100:FF:000007">
    <property type="entry name" value="L-threonine dehydratase catabolic TdcB"/>
    <property type="match status" value="1"/>
</dbReference>
<gene>
    <name evidence="11" type="ORF">CYMTET_14788</name>
</gene>
<dbReference type="GO" id="GO:0003941">
    <property type="term" value="F:L-serine ammonia-lyase activity"/>
    <property type="evidence" value="ECO:0007669"/>
    <property type="project" value="TreeGrafter"/>
</dbReference>
<evidence type="ECO:0000256" key="9">
    <source>
        <dbReference type="SAM" id="MobiDB-lite"/>
    </source>
</evidence>
<evidence type="ECO:0000259" key="10">
    <source>
        <dbReference type="PROSITE" id="PS51671"/>
    </source>
</evidence>
<feature type="compositionally biased region" description="Pro residues" evidence="9">
    <location>
        <begin position="80"/>
        <end position="90"/>
    </location>
</feature>
<dbReference type="GO" id="GO:0008721">
    <property type="term" value="F:D-serine ammonia-lyase activity"/>
    <property type="evidence" value="ECO:0007669"/>
    <property type="project" value="UniProtKB-EC"/>
</dbReference>
<dbReference type="GO" id="GO:0006567">
    <property type="term" value="P:L-threonine catabolic process"/>
    <property type="evidence" value="ECO:0007669"/>
    <property type="project" value="InterPro"/>
</dbReference>
<dbReference type="GO" id="GO:0030378">
    <property type="term" value="F:serine racemase activity"/>
    <property type="evidence" value="ECO:0007669"/>
    <property type="project" value="UniProtKB-EC"/>
</dbReference>
<evidence type="ECO:0000256" key="1">
    <source>
        <dbReference type="ARBA" id="ARBA00001933"/>
    </source>
</evidence>
<dbReference type="PANTHER" id="PTHR48078:SF19">
    <property type="entry name" value="ACT DOMAIN-CONTAINING PROTEIN"/>
    <property type="match status" value="1"/>
</dbReference>
<dbReference type="CDD" id="cd01562">
    <property type="entry name" value="Thr-dehyd"/>
    <property type="match status" value="1"/>
</dbReference>
<evidence type="ECO:0000256" key="2">
    <source>
        <dbReference type="ARBA" id="ARBA00010869"/>
    </source>
</evidence>
<dbReference type="GO" id="GO:0009097">
    <property type="term" value="P:isoleucine biosynthetic process"/>
    <property type="evidence" value="ECO:0007669"/>
    <property type="project" value="TreeGrafter"/>
</dbReference>
<sequence length="512" mass="54131">MKGTVFSVPISVAQRGSRSARDFSCKAEDTKREIKPSEKSDPKATVPPIKAKVPPPQAKTSPPQAKISVTQANPQTSQAKPPPPQAPPSPQTDGLTFPLPTFEDISMAWFRIRKGIQQTALNYSETFSDQSGCEIYLKCEYLQKTGSFKERGARNALLALSDDAKARGVAAASAGNHALALAFHGKQLGIPVTVVMPETAPLTKITKCETLGAKVLKHGSNIAEAAEYAATFVDEQNLTYINGFDHPDIIAGAGTVGIEILEELPEVDAIVVPVGGAGLIAGISLAVKKISPQTQVIGVEPALCPSFSEAMKAGKPVRVTLPRTTLADGLAVPQVGPHAFAVAKDKVDDLITVTEEEVSIAILRLVEGEKLVQEGAGAAGIAALCAGKLPESLRGKKVCVILCGGNIDTPVLGRVIERGLACDNRLVRFSVVVSDRPGGILALVSIIHKVGASIRDITHERAWLKEGIDQVEVNMVVETTSLSHRNALSEAIEDAINSDTHVIERWGDGCAL</sequence>